<keyword evidence="10" id="KW-0539">Nucleus</keyword>
<dbReference type="PANTHER" id="PTHR45933:SF5">
    <property type="entry name" value="PROTEIN C2-DOMAIN ABA-RELATED 4"/>
    <property type="match status" value="1"/>
</dbReference>
<keyword evidence="14" id="KW-1185">Reference proteome</keyword>
<dbReference type="PROSITE" id="PS50004">
    <property type="entry name" value="C2"/>
    <property type="match status" value="1"/>
</dbReference>
<keyword evidence="7" id="KW-0106">Calcium</keyword>
<dbReference type="Gene3D" id="2.60.40.150">
    <property type="entry name" value="C2 domain"/>
    <property type="match status" value="1"/>
</dbReference>
<evidence type="ECO:0000313" key="14">
    <source>
        <dbReference type="Proteomes" id="UP000652761"/>
    </source>
</evidence>
<reference evidence="13" key="1">
    <citation type="submission" date="2017-07" db="EMBL/GenBank/DDBJ databases">
        <title>Taro Niue Genome Assembly and Annotation.</title>
        <authorList>
            <person name="Atibalentja N."/>
            <person name="Keating K."/>
            <person name="Fields C.J."/>
        </authorList>
    </citation>
    <scope>NUCLEOTIDE SEQUENCE</scope>
    <source>
        <strain evidence="13">Niue_2</strain>
        <tissue evidence="13">Leaf</tissue>
    </source>
</reference>
<dbReference type="SMR" id="A0A843V3R8"/>
<dbReference type="SMART" id="SM00239">
    <property type="entry name" value="C2"/>
    <property type="match status" value="1"/>
</dbReference>
<name>A0A843V3R8_COLES</name>
<dbReference type="AlphaFoldDB" id="A0A843V3R8"/>
<sequence>MAREQMLGMLRVRVLRGVNLAVRDFRTSDPYVVLRLGSQKLKTRVIRKDLNPEWNEDLTLTIEDPAQPVKLEVFDKDTFSFDDPMGHAEFDIQPLVEAVKMSYEGVPNNTLIHKVMPCRNNCLADESTISLRNGKVVQDIILRLKDVECGEVELQLEWIRVPNSRGV</sequence>
<dbReference type="GO" id="GO:0005634">
    <property type="term" value="C:nucleus"/>
    <property type="evidence" value="ECO:0007669"/>
    <property type="project" value="UniProtKB-SubCell"/>
</dbReference>
<protein>
    <recommendedName>
        <fullName evidence="12">C2 domain-containing protein</fullName>
    </recommendedName>
</protein>
<dbReference type="InterPro" id="IPR044562">
    <property type="entry name" value="CAR1-11"/>
</dbReference>
<dbReference type="InterPro" id="IPR000008">
    <property type="entry name" value="C2_dom"/>
</dbReference>
<dbReference type="GO" id="GO:0046872">
    <property type="term" value="F:metal ion binding"/>
    <property type="evidence" value="ECO:0007669"/>
    <property type="project" value="UniProtKB-KW"/>
</dbReference>
<comment type="subcellular location">
    <subcellularLocation>
        <location evidence="2">Cell membrane</location>
    </subcellularLocation>
    <subcellularLocation>
        <location evidence="1">Nucleus</location>
    </subcellularLocation>
</comment>
<keyword evidence="6" id="KW-0479">Metal-binding</keyword>
<dbReference type="Proteomes" id="UP000652761">
    <property type="component" value="Unassembled WGS sequence"/>
</dbReference>
<evidence type="ECO:0000256" key="4">
    <source>
        <dbReference type="ARBA" id="ARBA00022475"/>
    </source>
</evidence>
<dbReference type="GO" id="GO:0009738">
    <property type="term" value="P:abscisic acid-activated signaling pathway"/>
    <property type="evidence" value="ECO:0007669"/>
    <property type="project" value="UniProtKB-KW"/>
</dbReference>
<dbReference type="CDD" id="cd04038">
    <property type="entry name" value="C2_ArfGAP"/>
    <property type="match status" value="1"/>
</dbReference>
<accession>A0A843V3R8</accession>
<evidence type="ECO:0000256" key="2">
    <source>
        <dbReference type="ARBA" id="ARBA00004236"/>
    </source>
</evidence>
<evidence type="ECO:0000256" key="7">
    <source>
        <dbReference type="ARBA" id="ARBA00022837"/>
    </source>
</evidence>
<keyword evidence="4" id="KW-1003">Cell membrane</keyword>
<evidence type="ECO:0000259" key="12">
    <source>
        <dbReference type="PROSITE" id="PS50004"/>
    </source>
</evidence>
<keyword evidence="9" id="KW-0472">Membrane</keyword>
<keyword evidence="8" id="KW-0446">Lipid-binding</keyword>
<dbReference type="EMBL" id="NMUH01001274">
    <property type="protein sequence ID" value="MQL90811.1"/>
    <property type="molecule type" value="Genomic_DNA"/>
</dbReference>
<dbReference type="GO" id="GO:0008289">
    <property type="term" value="F:lipid binding"/>
    <property type="evidence" value="ECO:0007669"/>
    <property type="project" value="UniProtKB-KW"/>
</dbReference>
<proteinExistence type="inferred from homology"/>
<evidence type="ECO:0000256" key="8">
    <source>
        <dbReference type="ARBA" id="ARBA00023121"/>
    </source>
</evidence>
<dbReference type="InterPro" id="IPR035892">
    <property type="entry name" value="C2_domain_sf"/>
</dbReference>
<dbReference type="OrthoDB" id="73919at2759"/>
<evidence type="ECO:0000256" key="5">
    <source>
        <dbReference type="ARBA" id="ARBA00022682"/>
    </source>
</evidence>
<dbReference type="GO" id="GO:0005096">
    <property type="term" value="F:GTPase activator activity"/>
    <property type="evidence" value="ECO:0007669"/>
    <property type="project" value="UniProtKB-KW"/>
</dbReference>
<dbReference type="GO" id="GO:0005886">
    <property type="term" value="C:plasma membrane"/>
    <property type="evidence" value="ECO:0007669"/>
    <property type="project" value="UniProtKB-SubCell"/>
</dbReference>
<comment type="similarity">
    <text evidence="11">Belongs to the plant CAR protein family.</text>
</comment>
<comment type="caution">
    <text evidence="13">The sequence shown here is derived from an EMBL/GenBank/DDBJ whole genome shotgun (WGS) entry which is preliminary data.</text>
</comment>
<evidence type="ECO:0000256" key="10">
    <source>
        <dbReference type="ARBA" id="ARBA00023242"/>
    </source>
</evidence>
<evidence type="ECO:0000256" key="3">
    <source>
        <dbReference type="ARBA" id="ARBA00022468"/>
    </source>
</evidence>
<evidence type="ECO:0000256" key="11">
    <source>
        <dbReference type="ARBA" id="ARBA00024037"/>
    </source>
</evidence>
<evidence type="ECO:0000313" key="13">
    <source>
        <dbReference type="EMBL" id="MQL90811.1"/>
    </source>
</evidence>
<gene>
    <name evidence="13" type="ORF">Taro_023405</name>
</gene>
<feature type="domain" description="C2" evidence="12">
    <location>
        <begin position="1"/>
        <end position="105"/>
    </location>
</feature>
<evidence type="ECO:0000256" key="9">
    <source>
        <dbReference type="ARBA" id="ARBA00023136"/>
    </source>
</evidence>
<keyword evidence="5" id="KW-0938">Abscisic acid signaling pathway</keyword>
<organism evidence="13 14">
    <name type="scientific">Colocasia esculenta</name>
    <name type="common">Wild taro</name>
    <name type="synonym">Arum esculentum</name>
    <dbReference type="NCBI Taxonomy" id="4460"/>
    <lineage>
        <taxon>Eukaryota</taxon>
        <taxon>Viridiplantae</taxon>
        <taxon>Streptophyta</taxon>
        <taxon>Embryophyta</taxon>
        <taxon>Tracheophyta</taxon>
        <taxon>Spermatophyta</taxon>
        <taxon>Magnoliopsida</taxon>
        <taxon>Liliopsida</taxon>
        <taxon>Araceae</taxon>
        <taxon>Aroideae</taxon>
        <taxon>Colocasieae</taxon>
        <taxon>Colocasia</taxon>
    </lineage>
</organism>
<dbReference type="PANTHER" id="PTHR45933">
    <property type="entry name" value="PROTEIN C2-DOMAIN ABA-RELATED 4"/>
    <property type="match status" value="1"/>
</dbReference>
<evidence type="ECO:0000256" key="1">
    <source>
        <dbReference type="ARBA" id="ARBA00004123"/>
    </source>
</evidence>
<dbReference type="SUPFAM" id="SSF49562">
    <property type="entry name" value="C2 domain (Calcium/lipid-binding domain, CaLB)"/>
    <property type="match status" value="1"/>
</dbReference>
<keyword evidence="3" id="KW-0343">GTPase activation</keyword>
<dbReference type="Pfam" id="PF00168">
    <property type="entry name" value="C2"/>
    <property type="match status" value="1"/>
</dbReference>
<evidence type="ECO:0000256" key="6">
    <source>
        <dbReference type="ARBA" id="ARBA00022723"/>
    </source>
</evidence>